<dbReference type="InterPro" id="IPR052162">
    <property type="entry name" value="Sensor_kinase/Photoreceptor"/>
</dbReference>
<proteinExistence type="predicted"/>
<keyword evidence="5 9" id="KW-0418">Kinase</keyword>
<dbReference type="CDD" id="cd00082">
    <property type="entry name" value="HisKA"/>
    <property type="match status" value="1"/>
</dbReference>
<dbReference type="EnsemblBacteria" id="ABC23403">
    <property type="protein sequence ID" value="ABC23403"/>
    <property type="gene ID" value="Rru_A2606"/>
</dbReference>
<dbReference type="GO" id="GO:0000155">
    <property type="term" value="F:phosphorelay sensor kinase activity"/>
    <property type="evidence" value="ECO:0007669"/>
    <property type="project" value="InterPro"/>
</dbReference>
<dbReference type="SUPFAM" id="SSF55874">
    <property type="entry name" value="ATPase domain of HSP90 chaperone/DNA topoisomerase II/histidine kinase"/>
    <property type="match status" value="1"/>
</dbReference>
<dbReference type="HOGENOM" id="CLU_413249_0_0_5"/>
<keyword evidence="7" id="KW-1133">Transmembrane helix</keyword>
<dbReference type="PATRIC" id="fig|269796.9.peg.2715"/>
<dbReference type="Gene3D" id="1.10.287.130">
    <property type="match status" value="1"/>
</dbReference>
<dbReference type="AlphaFoldDB" id="Q2RR42"/>
<dbReference type="SMART" id="SM00387">
    <property type="entry name" value="HATPase_c"/>
    <property type="match status" value="1"/>
</dbReference>
<keyword evidence="3" id="KW-0597">Phosphoprotein</keyword>
<sequence>MIKVRRDHAPPTRSLIQVLSLTTVGASLIFLLMLSVLWGIGRAQDMAISADILRSSLLIERQQALRGTVERALRVVGGLRAQAERERLDALKAEVIQARSLANHLLNRYGKAPSSPLSASPPRPGAAGAPGLIANALQAFDAGAEDRGLFVLDAAGGSPAGSPPPSAALVAELWALARGGGGYLGSGEGAARRIYYVEAFAPFEWVIGSWRLVEAGEAALQRAALETLAAENGGVGDIFVGTWEGVALLGPGQGRDQRELTDSDGVKPVALLIDQARSGRPGFVEYRAPYGSRVNARKLSYVAAIADWRWYVGTGVMLDDIDALANNRLGVMRTALAWEVLGGIALIGLAGLTITWGLLRVRRRLEASHRRFLAFLDEAAQGRGEIDPAAMEFLEYRDLAASANRMVEQRRDALSRLAERGVELQRSNRELERFAFIASHDLQEPLRSIAGFIQLIERRLGPDIDPEVAEFFSFVVGGAGRMRDQIEGLLEYSRLDRAQLERTVVVLDEVVAEVIAELEPQIAAAGACVRVEVLPVVSADRGQLRLLFTHLLDNALKFRNPDRPPELRISALRDVDGCWRISVGDNGIGIAEAYHAQVFDLFRRLHSAGTYAGTGLGLAVCRRIVERHGGDIRLRSVPGRGTTVSFTLMAPADGPHAAGWNRAH</sequence>
<dbReference type="SUPFAM" id="SSF47384">
    <property type="entry name" value="Homodimeric domain of signal transducing histidine kinase"/>
    <property type="match status" value="1"/>
</dbReference>
<dbReference type="Gene3D" id="3.30.450.20">
    <property type="entry name" value="PAS domain"/>
    <property type="match status" value="1"/>
</dbReference>
<feature type="coiled-coil region" evidence="6">
    <location>
        <begin position="81"/>
        <end position="108"/>
    </location>
</feature>
<feature type="transmembrane region" description="Helical" evidence="7">
    <location>
        <begin position="21"/>
        <end position="40"/>
    </location>
</feature>
<dbReference type="Pfam" id="PF08269">
    <property type="entry name" value="dCache_2"/>
    <property type="match status" value="1"/>
</dbReference>
<dbReference type="PRINTS" id="PR00344">
    <property type="entry name" value="BCTRLSENSOR"/>
</dbReference>
<organism evidence="9 10">
    <name type="scientific">Rhodospirillum rubrum (strain ATCC 11170 / ATH 1.1.1 / DSM 467 / LMG 4362 / NCIMB 8255 / S1)</name>
    <dbReference type="NCBI Taxonomy" id="269796"/>
    <lineage>
        <taxon>Bacteria</taxon>
        <taxon>Pseudomonadati</taxon>
        <taxon>Pseudomonadota</taxon>
        <taxon>Alphaproteobacteria</taxon>
        <taxon>Rhodospirillales</taxon>
        <taxon>Rhodospirillaceae</taxon>
        <taxon>Rhodospirillum</taxon>
    </lineage>
</organism>
<evidence type="ECO:0000256" key="2">
    <source>
        <dbReference type="ARBA" id="ARBA00012438"/>
    </source>
</evidence>
<dbReference type="InterPro" id="IPR005467">
    <property type="entry name" value="His_kinase_dom"/>
</dbReference>
<dbReference type="InterPro" id="IPR036890">
    <property type="entry name" value="HATPase_C_sf"/>
</dbReference>
<evidence type="ECO:0000256" key="5">
    <source>
        <dbReference type="ARBA" id="ARBA00022777"/>
    </source>
</evidence>
<keyword evidence="10" id="KW-1185">Reference proteome</keyword>
<keyword evidence="7" id="KW-0472">Membrane</keyword>
<feature type="transmembrane region" description="Helical" evidence="7">
    <location>
        <begin position="336"/>
        <end position="359"/>
    </location>
</feature>
<dbReference type="SMART" id="SM00388">
    <property type="entry name" value="HisKA"/>
    <property type="match status" value="1"/>
</dbReference>
<comment type="catalytic activity">
    <reaction evidence="1">
        <text>ATP + protein L-histidine = ADP + protein N-phospho-L-histidine.</text>
        <dbReference type="EC" id="2.7.13.3"/>
    </reaction>
</comment>
<dbReference type="EMBL" id="CP000230">
    <property type="protein sequence ID" value="ABC23403.1"/>
    <property type="molecule type" value="Genomic_DNA"/>
</dbReference>
<evidence type="ECO:0000256" key="7">
    <source>
        <dbReference type="SAM" id="Phobius"/>
    </source>
</evidence>
<dbReference type="PROSITE" id="PS50109">
    <property type="entry name" value="HIS_KIN"/>
    <property type="match status" value="1"/>
</dbReference>
<gene>
    <name evidence="9" type="ordered locus">Rru_A2606</name>
</gene>
<evidence type="ECO:0000313" key="9">
    <source>
        <dbReference type="EMBL" id="ABC23403.1"/>
    </source>
</evidence>
<evidence type="ECO:0000256" key="6">
    <source>
        <dbReference type="SAM" id="Coils"/>
    </source>
</evidence>
<keyword evidence="7" id="KW-0812">Transmembrane</keyword>
<dbReference type="eggNOG" id="COG4251">
    <property type="taxonomic scope" value="Bacteria"/>
</dbReference>
<keyword evidence="4" id="KW-0808">Transferase</keyword>
<feature type="domain" description="Histidine kinase" evidence="8">
    <location>
        <begin position="437"/>
        <end position="652"/>
    </location>
</feature>
<dbReference type="InterPro" id="IPR036097">
    <property type="entry name" value="HisK_dim/P_sf"/>
</dbReference>
<dbReference type="PANTHER" id="PTHR43304:SF1">
    <property type="entry name" value="PAC DOMAIN-CONTAINING PROTEIN"/>
    <property type="match status" value="1"/>
</dbReference>
<dbReference type="InterPro" id="IPR004358">
    <property type="entry name" value="Sig_transdc_His_kin-like_C"/>
</dbReference>
<dbReference type="RefSeq" id="WP_011390356.1">
    <property type="nucleotide sequence ID" value="NC_007643.1"/>
</dbReference>
<dbReference type="Pfam" id="PF02518">
    <property type="entry name" value="HATPase_c"/>
    <property type="match status" value="1"/>
</dbReference>
<evidence type="ECO:0000259" key="8">
    <source>
        <dbReference type="PROSITE" id="PS50109"/>
    </source>
</evidence>
<dbReference type="STRING" id="269796.Rru_A2606"/>
<evidence type="ECO:0000256" key="1">
    <source>
        <dbReference type="ARBA" id="ARBA00000085"/>
    </source>
</evidence>
<dbReference type="InterPro" id="IPR004010">
    <property type="entry name" value="Double_Cache_2"/>
</dbReference>
<dbReference type="PANTHER" id="PTHR43304">
    <property type="entry name" value="PHYTOCHROME-LIKE PROTEIN CPH1"/>
    <property type="match status" value="1"/>
</dbReference>
<keyword evidence="6" id="KW-0175">Coiled coil</keyword>
<dbReference type="KEGG" id="rru:Rru_A2606"/>
<evidence type="ECO:0000313" key="10">
    <source>
        <dbReference type="Proteomes" id="UP000001929"/>
    </source>
</evidence>
<accession>Q2RR42</accession>
<evidence type="ECO:0000256" key="4">
    <source>
        <dbReference type="ARBA" id="ARBA00022679"/>
    </source>
</evidence>
<dbReference type="InterPro" id="IPR003594">
    <property type="entry name" value="HATPase_dom"/>
</dbReference>
<evidence type="ECO:0000256" key="3">
    <source>
        <dbReference type="ARBA" id="ARBA00022553"/>
    </source>
</evidence>
<dbReference type="Pfam" id="PF00512">
    <property type="entry name" value="HisKA"/>
    <property type="match status" value="1"/>
</dbReference>
<dbReference type="InterPro" id="IPR003661">
    <property type="entry name" value="HisK_dim/P_dom"/>
</dbReference>
<dbReference type="EC" id="2.7.13.3" evidence="2"/>
<dbReference type="Gene3D" id="3.30.565.10">
    <property type="entry name" value="Histidine kinase-like ATPase, C-terminal domain"/>
    <property type="match status" value="1"/>
</dbReference>
<dbReference type="Proteomes" id="UP000001929">
    <property type="component" value="Chromosome"/>
</dbReference>
<protein>
    <recommendedName>
        <fullName evidence="2">histidine kinase</fullName>
        <ecNumber evidence="2">2.7.13.3</ecNumber>
    </recommendedName>
</protein>
<name>Q2RR42_RHORT</name>
<reference evidence="9 10" key="1">
    <citation type="journal article" date="2011" name="Stand. Genomic Sci.">
        <title>Complete genome sequence of Rhodospirillum rubrum type strain (S1).</title>
        <authorList>
            <person name="Munk A.C."/>
            <person name="Copeland A."/>
            <person name="Lucas S."/>
            <person name="Lapidus A."/>
            <person name="Del Rio T.G."/>
            <person name="Barry K."/>
            <person name="Detter J.C."/>
            <person name="Hammon N."/>
            <person name="Israni S."/>
            <person name="Pitluck S."/>
            <person name="Brettin T."/>
            <person name="Bruce D."/>
            <person name="Han C."/>
            <person name="Tapia R."/>
            <person name="Gilna P."/>
            <person name="Schmutz J."/>
            <person name="Larimer F."/>
            <person name="Land M."/>
            <person name="Kyrpides N.C."/>
            <person name="Mavromatis K."/>
            <person name="Richardson P."/>
            <person name="Rohde M."/>
            <person name="Goker M."/>
            <person name="Klenk H.P."/>
            <person name="Zhang Y."/>
            <person name="Roberts G.P."/>
            <person name="Reslewic S."/>
            <person name="Schwartz D.C."/>
        </authorList>
    </citation>
    <scope>NUCLEOTIDE SEQUENCE [LARGE SCALE GENOMIC DNA]</scope>
    <source>
        <strain evidence="10">ATCC 11170 / ATH 1.1.1 / DSM 467 / LMG 4362 / NCIMB 8255 / S1</strain>
    </source>
</reference>